<comment type="caution">
    <text evidence="1">The sequence shown here is derived from an EMBL/GenBank/DDBJ whole genome shotgun (WGS) entry which is preliminary data.</text>
</comment>
<evidence type="ECO:0000313" key="1">
    <source>
        <dbReference type="EMBL" id="MBO9151632.1"/>
    </source>
</evidence>
<gene>
    <name evidence="1" type="ORF">J7I43_05400</name>
</gene>
<evidence type="ECO:0000313" key="2">
    <source>
        <dbReference type="Proteomes" id="UP000679126"/>
    </source>
</evidence>
<organism evidence="1 2">
    <name type="scientific">Chitinophaga chungangae</name>
    <dbReference type="NCBI Taxonomy" id="2821488"/>
    <lineage>
        <taxon>Bacteria</taxon>
        <taxon>Pseudomonadati</taxon>
        <taxon>Bacteroidota</taxon>
        <taxon>Chitinophagia</taxon>
        <taxon>Chitinophagales</taxon>
        <taxon>Chitinophagaceae</taxon>
        <taxon>Chitinophaga</taxon>
    </lineage>
</organism>
<dbReference type="Proteomes" id="UP000679126">
    <property type="component" value="Unassembled WGS sequence"/>
</dbReference>
<sequence length="93" mass="10836">MHEDFESWFARQQQRLSFQNVNDISLATDGIFTFDKFNQASYPEKGNVAEHLLIDRNYENSPDMLDRKMKEIKDSWVLGPTDDLAIVRIILAS</sequence>
<proteinExistence type="predicted"/>
<name>A0ABS3YAC7_9BACT</name>
<reference evidence="2" key="1">
    <citation type="submission" date="2021-03" db="EMBL/GenBank/DDBJ databases">
        <title>Assistant Professor.</title>
        <authorList>
            <person name="Huq M.A."/>
        </authorList>
    </citation>
    <scope>NUCLEOTIDE SEQUENCE [LARGE SCALE GENOMIC DNA]</scope>
    <source>
        <strain evidence="2">MAH-28</strain>
    </source>
</reference>
<protein>
    <submittedName>
        <fullName evidence="1">Uncharacterized protein</fullName>
    </submittedName>
</protein>
<dbReference type="EMBL" id="JAGHKP010000001">
    <property type="protein sequence ID" value="MBO9151632.1"/>
    <property type="molecule type" value="Genomic_DNA"/>
</dbReference>
<accession>A0ABS3YAC7</accession>
<keyword evidence="2" id="KW-1185">Reference proteome</keyword>